<dbReference type="STRING" id="674.VM_17055"/>
<evidence type="ECO:0000256" key="4">
    <source>
        <dbReference type="SAM" id="Phobius"/>
    </source>
</evidence>
<dbReference type="Gene3D" id="3.90.550.10">
    <property type="entry name" value="Spore Coat Polysaccharide Biosynthesis Protein SpsA, Chain A"/>
    <property type="match status" value="1"/>
</dbReference>
<keyword evidence="4" id="KW-0472">Membrane</keyword>
<comment type="caution">
    <text evidence="5">The sequence shown here is derived from an EMBL/GenBank/DDBJ whole genome shotgun (WGS) entry which is preliminary data.</text>
</comment>
<accession>A0A2J9VKF0</accession>
<keyword evidence="6" id="KW-1185">Reference proteome</keyword>
<organism evidence="5 6">
    <name type="scientific">Vibrio mimicus</name>
    <dbReference type="NCBI Taxonomy" id="674"/>
    <lineage>
        <taxon>Bacteria</taxon>
        <taxon>Pseudomonadati</taxon>
        <taxon>Pseudomonadota</taxon>
        <taxon>Gammaproteobacteria</taxon>
        <taxon>Vibrionales</taxon>
        <taxon>Vibrionaceae</taxon>
        <taxon>Vibrio</taxon>
    </lineage>
</organism>
<dbReference type="Proteomes" id="UP000053748">
    <property type="component" value="Unassembled WGS sequence"/>
</dbReference>
<dbReference type="SUPFAM" id="SSF53448">
    <property type="entry name" value="Nucleotide-diphospho-sugar transferases"/>
    <property type="match status" value="1"/>
</dbReference>
<dbReference type="GO" id="GO:0016757">
    <property type="term" value="F:glycosyltransferase activity"/>
    <property type="evidence" value="ECO:0007669"/>
    <property type="project" value="UniProtKB-KW"/>
</dbReference>
<reference evidence="5" key="1">
    <citation type="submission" date="2017-12" db="EMBL/GenBank/DDBJ databases">
        <title>FDA dAtabase for Regulatory Grade micrObial Sequences (FDA-ARGOS): Supporting development and validation of Infectious Disease Dx tests.</title>
        <authorList>
            <person name="Hoffmann M."/>
            <person name="Allard M."/>
            <person name="Evans P."/>
            <person name="Brown E."/>
            <person name="Tallon L.J."/>
            <person name="Sadzewicz L."/>
            <person name="Sengamalay N."/>
            <person name="Ott S."/>
            <person name="Godinez A."/>
            <person name="Nagaraj S."/>
            <person name="Vavikolanu K."/>
            <person name="Aluvathingal J."/>
            <person name="Nadendla S."/>
            <person name="Hobson J."/>
            <person name="Sichtig H."/>
        </authorList>
    </citation>
    <scope>NUCLEOTIDE SEQUENCE [LARGE SCALE GENOMIC DNA]</scope>
    <source>
        <strain evidence="5">FDAARGOS_113</strain>
    </source>
</reference>
<dbReference type="InterPro" id="IPR029044">
    <property type="entry name" value="Nucleotide-diphossugar_trans"/>
</dbReference>
<dbReference type="Pfam" id="PF13641">
    <property type="entry name" value="Glyco_tranf_2_3"/>
    <property type="match status" value="1"/>
</dbReference>
<evidence type="ECO:0000256" key="3">
    <source>
        <dbReference type="ARBA" id="ARBA00022679"/>
    </source>
</evidence>
<evidence type="ECO:0000256" key="1">
    <source>
        <dbReference type="ARBA" id="ARBA00006739"/>
    </source>
</evidence>
<sequence length="438" mass="50344">MWPDSFYVLDQLVLSLARNQEIWLVVFPMMIAIELPLYLLVLTGIFRWAYYQEPEGLAHYPSISFVITCYGEGDAIEITIDTLAEQIYPGQIEILAVVDGAKQNADTYQAAMKGMRKHQGKPNRTVRVIPKWQRGGRVSTLNAGLSEAKGEFVINVDGDTSFDNDMAMHMMQQFTDPNVIASGGALRVRNWSTNLLTRMQALEYMLSMQAGKTGMAKWGVLNNISGAFGAFRKPILKQVGGWDTHTAEDLDLTMRLKQYKRRYKNTRLAFAPHAVGHTDVPDTLKGLIMQRLRWDGDLLFLFLRKHRQGLTPKLLGWGNFIFTLTYGVLQNVLLPLMVIIFMAFLVWSYPWVFVSSLMMLLYGIYLFIVVLFFIVYIGLVSERAKEDLRMAVWLPLYPIYQFFMRLITAFSMVNEVVRRSHEESSMAPWWVLKRGKRF</sequence>
<dbReference type="AlphaFoldDB" id="A0A2J9VKF0"/>
<proteinExistence type="inferred from homology"/>
<keyword evidence="4" id="KW-0812">Transmembrane</keyword>
<dbReference type="PANTHER" id="PTHR43630:SF1">
    <property type="entry name" value="POLY-BETA-1,6-N-ACETYL-D-GLUCOSAMINE SYNTHASE"/>
    <property type="match status" value="1"/>
</dbReference>
<evidence type="ECO:0000256" key="2">
    <source>
        <dbReference type="ARBA" id="ARBA00022676"/>
    </source>
</evidence>
<keyword evidence="4" id="KW-1133">Transmembrane helix</keyword>
<comment type="similarity">
    <text evidence="1">Belongs to the glycosyltransferase 2 family.</text>
</comment>
<keyword evidence="2 5" id="KW-0328">Glycosyltransferase</keyword>
<dbReference type="EMBL" id="LOSJ02000001">
    <property type="protein sequence ID" value="PNM64248.1"/>
    <property type="molecule type" value="Genomic_DNA"/>
</dbReference>
<gene>
    <name evidence="5" type="ORF">AL544_004870</name>
</gene>
<dbReference type="PANTHER" id="PTHR43630">
    <property type="entry name" value="POLY-BETA-1,6-N-ACETYL-D-GLUCOSAMINE SYNTHASE"/>
    <property type="match status" value="1"/>
</dbReference>
<feature type="transmembrane region" description="Helical" evidence="4">
    <location>
        <begin position="314"/>
        <end position="347"/>
    </location>
</feature>
<keyword evidence="3" id="KW-0808">Transferase</keyword>
<evidence type="ECO:0000313" key="5">
    <source>
        <dbReference type="EMBL" id="PNM64248.1"/>
    </source>
</evidence>
<dbReference type="RefSeq" id="WP_000267562.1">
    <property type="nucleotide sequence ID" value="NZ_CAWMSS010000002.1"/>
</dbReference>
<feature type="transmembrane region" description="Helical" evidence="4">
    <location>
        <begin position="359"/>
        <end position="379"/>
    </location>
</feature>
<dbReference type="CDD" id="cd06423">
    <property type="entry name" value="CESA_like"/>
    <property type="match status" value="1"/>
</dbReference>
<protein>
    <submittedName>
        <fullName evidence="5">N-acetylglucosaminyltransferase</fullName>
    </submittedName>
</protein>
<evidence type="ECO:0000313" key="6">
    <source>
        <dbReference type="Proteomes" id="UP000053748"/>
    </source>
</evidence>
<feature type="transmembrane region" description="Helical" evidence="4">
    <location>
        <begin position="22"/>
        <end position="42"/>
    </location>
</feature>
<name>A0A2J9VKF0_VIBMI</name>
<dbReference type="OrthoDB" id="276604at2"/>